<dbReference type="Gene3D" id="3.90.230.10">
    <property type="entry name" value="Creatinase/methionine aminopeptidase superfamily"/>
    <property type="match status" value="1"/>
</dbReference>
<keyword evidence="7" id="KW-1185">Reference proteome</keyword>
<dbReference type="PROSITE" id="PS00491">
    <property type="entry name" value="PROLINE_PEPTIDASE"/>
    <property type="match status" value="1"/>
</dbReference>
<dbReference type="SUPFAM" id="SSF55920">
    <property type="entry name" value="Creatinase/aminopeptidase"/>
    <property type="match status" value="1"/>
</dbReference>
<evidence type="ECO:0000256" key="2">
    <source>
        <dbReference type="ARBA" id="ARBA00022801"/>
    </source>
</evidence>
<dbReference type="SUPFAM" id="SSF53092">
    <property type="entry name" value="Creatinase/prolidase N-terminal domain"/>
    <property type="match status" value="1"/>
</dbReference>
<dbReference type="Pfam" id="PF00557">
    <property type="entry name" value="Peptidase_M24"/>
    <property type="match status" value="1"/>
</dbReference>
<evidence type="ECO:0000259" key="5">
    <source>
        <dbReference type="Pfam" id="PF01321"/>
    </source>
</evidence>
<dbReference type="InterPro" id="IPR001131">
    <property type="entry name" value="Peptidase_M24B_aminopep-P_CS"/>
</dbReference>
<dbReference type="InterPro" id="IPR036005">
    <property type="entry name" value="Creatinase/aminopeptidase-like"/>
</dbReference>
<evidence type="ECO:0000259" key="4">
    <source>
        <dbReference type="Pfam" id="PF00557"/>
    </source>
</evidence>
<evidence type="ECO:0000256" key="3">
    <source>
        <dbReference type="RuleBase" id="RU000590"/>
    </source>
</evidence>
<dbReference type="PANTHER" id="PTHR46112:SF3">
    <property type="entry name" value="AMINOPEPTIDASE YPDF"/>
    <property type="match status" value="1"/>
</dbReference>
<dbReference type="InterPro" id="IPR029149">
    <property type="entry name" value="Creatin/AminoP/Spt16_N"/>
</dbReference>
<dbReference type="PANTHER" id="PTHR46112">
    <property type="entry name" value="AMINOPEPTIDASE"/>
    <property type="match status" value="1"/>
</dbReference>
<dbReference type="InterPro" id="IPR050659">
    <property type="entry name" value="Peptidase_M24B"/>
</dbReference>
<keyword evidence="2" id="KW-0378">Hydrolase</keyword>
<evidence type="ECO:0000256" key="1">
    <source>
        <dbReference type="ARBA" id="ARBA00022723"/>
    </source>
</evidence>
<dbReference type="EMBL" id="CP139368">
    <property type="protein sequence ID" value="WPR89950.1"/>
    <property type="molecule type" value="Genomic_DNA"/>
</dbReference>
<organism evidence="6 7">
    <name type="scientific">Microbacterium rhizosphaerae</name>
    <dbReference type="NCBI Taxonomy" id="1678237"/>
    <lineage>
        <taxon>Bacteria</taxon>
        <taxon>Bacillati</taxon>
        <taxon>Actinomycetota</taxon>
        <taxon>Actinomycetes</taxon>
        <taxon>Micrococcales</taxon>
        <taxon>Microbacteriaceae</taxon>
        <taxon>Microbacterium</taxon>
    </lineage>
</organism>
<dbReference type="InterPro" id="IPR000994">
    <property type="entry name" value="Pept_M24"/>
</dbReference>
<dbReference type="Gene3D" id="3.40.350.10">
    <property type="entry name" value="Creatinase/prolidase N-terminal domain"/>
    <property type="match status" value="1"/>
</dbReference>
<name>A0ABZ0SMA1_9MICO</name>
<sequence length="373" mass="39097">MITLPFAADVYAGRLERARSLTRASGLGAIIVGPGSDLAYLVGIEGDTIERLTALVVPADGEPTVIVPRMELAKLRGTAVSALDLRVVDWVDGDDPHGLVLFALPSAPSRIGVSDALPALHVIPIGDRLGVRPELATPVLREGRMIKDAAEIVELRRAGAAIDAVHRRVPGMLRPGRTERDVASEIAAAIVEEGHRTADFVIVGSGPNGADPHHEVSDRVIEEGDIVVVDIGGPVPSGYNSDSTRTYVVGTPAAEAAGRIEILVRAQQAAVDAVRPGVTAEQVDAAARDVLAEAGLADAFLHRTGHGIGVSVHEEPYIAPGNPLPLREGMAFSIEPGIYFPGRWGARIEDIVVVTADGCERLNMTPHGLTPAG</sequence>
<gene>
    <name evidence="6" type="ORF">SM116_01300</name>
</gene>
<dbReference type="Proteomes" id="UP001323798">
    <property type="component" value="Chromosome"/>
</dbReference>
<feature type="domain" description="Peptidase M24" evidence="4">
    <location>
        <begin position="155"/>
        <end position="356"/>
    </location>
</feature>
<dbReference type="InterPro" id="IPR000587">
    <property type="entry name" value="Creatinase_N"/>
</dbReference>
<proteinExistence type="inferred from homology"/>
<accession>A0ABZ0SMA1</accession>
<keyword evidence="1 3" id="KW-0479">Metal-binding</keyword>
<dbReference type="Pfam" id="PF01321">
    <property type="entry name" value="Creatinase_N"/>
    <property type="match status" value="1"/>
</dbReference>
<dbReference type="RefSeq" id="WP_320942664.1">
    <property type="nucleotide sequence ID" value="NZ_BAABEU010000003.1"/>
</dbReference>
<evidence type="ECO:0000313" key="7">
    <source>
        <dbReference type="Proteomes" id="UP001323798"/>
    </source>
</evidence>
<feature type="domain" description="Creatinase N-terminal" evidence="5">
    <location>
        <begin position="14"/>
        <end position="115"/>
    </location>
</feature>
<evidence type="ECO:0000313" key="6">
    <source>
        <dbReference type="EMBL" id="WPR89950.1"/>
    </source>
</evidence>
<reference evidence="6 7" key="1">
    <citation type="submission" date="2023-11" db="EMBL/GenBank/DDBJ databases">
        <title>Genome sequence of Microbacterium rhizosphaerae KACC 19337.</title>
        <authorList>
            <person name="Choi H."/>
            <person name="Kim S."/>
            <person name="Kim Y."/>
            <person name="Kwon S.-W."/>
            <person name="Heo J."/>
        </authorList>
    </citation>
    <scope>NUCLEOTIDE SEQUENCE [LARGE SCALE GENOMIC DNA]</scope>
    <source>
        <strain evidence="6 7">KACC 19337</strain>
    </source>
</reference>
<comment type="similarity">
    <text evidence="3">Belongs to the peptidase M24B family.</text>
</comment>
<dbReference type="CDD" id="cd01092">
    <property type="entry name" value="APP-like"/>
    <property type="match status" value="1"/>
</dbReference>
<protein>
    <submittedName>
        <fullName evidence="6">Xaa-Pro peptidase family protein</fullName>
    </submittedName>
</protein>